<evidence type="ECO:0000313" key="2">
    <source>
        <dbReference type="EMBL" id="KAA6412127.1"/>
    </source>
</evidence>
<feature type="region of interest" description="Disordered" evidence="1">
    <location>
        <begin position="226"/>
        <end position="265"/>
    </location>
</feature>
<organism evidence="2 3">
    <name type="scientific">Lasallia pustulata</name>
    <dbReference type="NCBI Taxonomy" id="136370"/>
    <lineage>
        <taxon>Eukaryota</taxon>
        <taxon>Fungi</taxon>
        <taxon>Dikarya</taxon>
        <taxon>Ascomycota</taxon>
        <taxon>Pezizomycotina</taxon>
        <taxon>Lecanoromycetes</taxon>
        <taxon>OSLEUM clade</taxon>
        <taxon>Umbilicariomycetidae</taxon>
        <taxon>Umbilicariales</taxon>
        <taxon>Umbilicariaceae</taxon>
        <taxon>Lasallia</taxon>
    </lineage>
</organism>
<feature type="region of interest" description="Disordered" evidence="1">
    <location>
        <begin position="161"/>
        <end position="191"/>
    </location>
</feature>
<proteinExistence type="predicted"/>
<gene>
    <name evidence="2" type="ORF">FRX48_04277</name>
</gene>
<name>A0A5M8PRT3_9LECA</name>
<sequence length="265" mass="29094">MEYLKEYEAKRQRNIQRNRALLRDLELTSTFAPTTAPKAAKVARKPRPPSRAVQEAPRSKSTRLANKLAGIKAPDGLLDMLKTPEDEESSQFALKQQRRPKSVEATAAKGPTRNYAGNSRAAVSLEAALLSQPPTEGEKFEEDIGEQVKRRLLSEEASGITGLRTADQHQTQAHQARVEATTAKGPTRNYAGNSRAAVSLEAALLSQSPTEGEKFDEDIGEQVKRKWLSEEASGTTGLRTADQPRRKAQQAQYAGGWRAGEDTPF</sequence>
<accession>A0A5M8PRT3</accession>
<dbReference type="AlphaFoldDB" id="A0A5M8PRT3"/>
<protein>
    <submittedName>
        <fullName evidence="2">Uncharacterized protein</fullName>
    </submittedName>
</protein>
<evidence type="ECO:0000313" key="3">
    <source>
        <dbReference type="Proteomes" id="UP000324767"/>
    </source>
</evidence>
<dbReference type="EMBL" id="VXIT01000006">
    <property type="protein sequence ID" value="KAA6412127.1"/>
    <property type="molecule type" value="Genomic_DNA"/>
</dbReference>
<dbReference type="Proteomes" id="UP000324767">
    <property type="component" value="Unassembled WGS sequence"/>
</dbReference>
<evidence type="ECO:0000256" key="1">
    <source>
        <dbReference type="SAM" id="MobiDB-lite"/>
    </source>
</evidence>
<feature type="region of interest" description="Disordered" evidence="1">
    <location>
        <begin position="81"/>
        <end position="118"/>
    </location>
</feature>
<feature type="region of interest" description="Disordered" evidence="1">
    <location>
        <begin position="32"/>
        <end position="65"/>
    </location>
</feature>
<comment type="caution">
    <text evidence="2">The sequence shown here is derived from an EMBL/GenBank/DDBJ whole genome shotgun (WGS) entry which is preliminary data.</text>
</comment>
<reference evidence="2 3" key="1">
    <citation type="submission" date="2019-09" db="EMBL/GenBank/DDBJ databases">
        <title>The hologenome of the rock-dwelling lichen Lasallia pustulata.</title>
        <authorList>
            <person name="Greshake Tzovaras B."/>
            <person name="Segers F."/>
            <person name="Bicker A."/>
            <person name="Dal Grande F."/>
            <person name="Otte J."/>
            <person name="Hankeln T."/>
            <person name="Schmitt I."/>
            <person name="Ebersberger I."/>
        </authorList>
    </citation>
    <scope>NUCLEOTIDE SEQUENCE [LARGE SCALE GENOMIC DNA]</scope>
    <source>
        <strain evidence="2">A1-1</strain>
    </source>
</reference>